<evidence type="ECO:0000313" key="2">
    <source>
        <dbReference type="Proteomes" id="UP001152531"/>
    </source>
</evidence>
<keyword evidence="2" id="KW-1185">Reference proteome</keyword>
<name>A0ACA9Y3J3_9ASCO</name>
<dbReference type="EMBL" id="CALSDN010000002">
    <property type="protein sequence ID" value="CAH6719497.1"/>
    <property type="molecule type" value="Genomic_DNA"/>
</dbReference>
<gene>
    <name evidence="1" type="ORF">CLIB1444_02S09912</name>
</gene>
<comment type="caution">
    <text evidence="1">The sequence shown here is derived from an EMBL/GenBank/DDBJ whole genome shotgun (WGS) entry which is preliminary data.</text>
</comment>
<protein>
    <submittedName>
        <fullName evidence="1">Uncharacterized protein</fullName>
    </submittedName>
</protein>
<accession>A0ACA9Y3J3</accession>
<sequence length="150" mass="16722">MNIHYLVILSLLSQIWSYSISKFGFPRISPKSKRDSVEVVIGGEDIANVAKYAKHRVPELAGQWKKIVKNKIIDKLQDDGTKEAIEKQSLVNAEIANMIATGKLKAIEETKQEILSSKSANKPSSLKSQINDFGVKDYESSIDPPDSFDE</sequence>
<evidence type="ECO:0000313" key="1">
    <source>
        <dbReference type="EMBL" id="CAH6719497.1"/>
    </source>
</evidence>
<proteinExistence type="predicted"/>
<organism evidence="1 2">
    <name type="scientific">[Candida] jaroonii</name>
    <dbReference type="NCBI Taxonomy" id="467808"/>
    <lineage>
        <taxon>Eukaryota</taxon>
        <taxon>Fungi</taxon>
        <taxon>Dikarya</taxon>
        <taxon>Ascomycota</taxon>
        <taxon>Saccharomycotina</taxon>
        <taxon>Pichiomycetes</taxon>
        <taxon>Debaryomycetaceae</taxon>
        <taxon>Yamadazyma</taxon>
    </lineage>
</organism>
<dbReference type="Proteomes" id="UP001152531">
    <property type="component" value="Unassembled WGS sequence"/>
</dbReference>
<reference evidence="1" key="1">
    <citation type="submission" date="2022-06" db="EMBL/GenBank/DDBJ databases">
        <authorList>
            <person name="Legras J.-L."/>
            <person name="Devillers H."/>
            <person name="Grondin C."/>
        </authorList>
    </citation>
    <scope>NUCLEOTIDE SEQUENCE</scope>
    <source>
        <strain evidence="1">CLIB 1444</strain>
    </source>
</reference>